<dbReference type="Proteomes" id="UP000194360">
    <property type="component" value="Unassembled WGS sequence"/>
</dbReference>
<comment type="cofactor">
    <cofactor evidence="1">
        <name>FAD</name>
        <dbReference type="ChEBI" id="CHEBI:57692"/>
    </cofactor>
</comment>
<dbReference type="PANTHER" id="PTHR43004:SF19">
    <property type="entry name" value="BINDING MONOOXYGENASE, PUTATIVE (JCVI)-RELATED"/>
    <property type="match status" value="1"/>
</dbReference>
<dbReference type="EC" id="1.14.13.50" evidence="6"/>
<sequence length="520" mass="55239">MNGHDTPGPDADVVVVGAGPTGLLLAGDLAEAGVRVTVLERRTEASGLTRAFAVHARTLEQLDARGLADRLVALGTRLDEFRLFGRTTVDLTGLDSRFPFLLVVPQYQVELLLRERALAAGARLHHGTRVDGITQDDDGVTVSWSESGTTGTVQTGATGTVQSGATGTLRAGATDATQRGTVRARYLVGTDGHHSTVREALGLGFPGHAVARSLVLADVLMDSPPPDALTADGNADGFCFVVPYGDGWYRVIARDRRVEHPDAEPVTLDEIAGISRAVFGTDWGMRDPRWTSRFHSDERQVDRYRVGRVFLAGDAAHVHSPAGGQGMNTGLQDAANLGWKLATVLAGTAPEVLLDSYHAERHPVGRMVLRTSGGLIRAAMLRPRIARALRNRVVATVLGLPVLGRRVRETLTGIGIGYRRPRGAHRLVGTRAADVTGADGTRLYEALRGGHPVLVAPAPDRTRAAAPAAAPELPAIAEAPRIPRVRTLTVPDVEPYLVRPDGYIAWAGSDPSAALLTHPA</sequence>
<organism evidence="6 7">
    <name type="scientific">Pseudonocardia autotrophica</name>
    <name type="common">Amycolata autotrophica</name>
    <name type="synonym">Nocardia autotrophica</name>
    <dbReference type="NCBI Taxonomy" id="2074"/>
    <lineage>
        <taxon>Bacteria</taxon>
        <taxon>Bacillati</taxon>
        <taxon>Actinomycetota</taxon>
        <taxon>Actinomycetes</taxon>
        <taxon>Pseudonocardiales</taxon>
        <taxon>Pseudonocardiaceae</taxon>
        <taxon>Pseudonocardia</taxon>
    </lineage>
</organism>
<dbReference type="Gene3D" id="3.40.30.120">
    <property type="match status" value="1"/>
</dbReference>
<feature type="compositionally biased region" description="Low complexity" evidence="4">
    <location>
        <begin position="147"/>
        <end position="165"/>
    </location>
</feature>
<dbReference type="PANTHER" id="PTHR43004">
    <property type="entry name" value="TRK SYSTEM POTASSIUM UPTAKE PROTEIN"/>
    <property type="match status" value="1"/>
</dbReference>
<evidence type="ECO:0000259" key="5">
    <source>
        <dbReference type="Pfam" id="PF01494"/>
    </source>
</evidence>
<keyword evidence="6" id="KW-0560">Oxidoreductase</keyword>
<dbReference type="AlphaFoldDB" id="A0A1Y2MVF9"/>
<evidence type="ECO:0000313" key="6">
    <source>
        <dbReference type="EMBL" id="OSY38959.1"/>
    </source>
</evidence>
<gene>
    <name evidence="6" type="primary">pcpB_5</name>
    <name evidence="6" type="ORF">BG845_03831</name>
</gene>
<evidence type="ECO:0000256" key="3">
    <source>
        <dbReference type="ARBA" id="ARBA00022827"/>
    </source>
</evidence>
<dbReference type="GO" id="GO:0018677">
    <property type="term" value="F:pentachlorophenol monooxygenase activity"/>
    <property type="evidence" value="ECO:0007669"/>
    <property type="project" value="UniProtKB-EC"/>
</dbReference>
<feature type="domain" description="FAD-binding" evidence="5">
    <location>
        <begin position="163"/>
        <end position="371"/>
    </location>
</feature>
<accession>A0A1Y2MVF9</accession>
<reference evidence="6 7" key="1">
    <citation type="submission" date="2016-09" db="EMBL/GenBank/DDBJ databases">
        <title>Pseudonocardia autotrophica DSM535, a candidate organism with high potential of specific P450 cytochromes.</title>
        <authorList>
            <person name="Grumaz C."/>
            <person name="Vainshtein Y."/>
            <person name="Kirstahler P."/>
            <person name="Sohn K."/>
        </authorList>
    </citation>
    <scope>NUCLEOTIDE SEQUENCE [LARGE SCALE GENOMIC DNA]</scope>
    <source>
        <strain evidence="6 7">DSM 535</strain>
    </source>
</reference>
<keyword evidence="6" id="KW-0503">Monooxygenase</keyword>
<feature type="region of interest" description="Disordered" evidence="4">
    <location>
        <begin position="146"/>
        <end position="165"/>
    </location>
</feature>
<name>A0A1Y2MVF9_PSEAH</name>
<evidence type="ECO:0000256" key="2">
    <source>
        <dbReference type="ARBA" id="ARBA00022630"/>
    </source>
</evidence>
<dbReference type="Pfam" id="PF21274">
    <property type="entry name" value="Rng_hyd_C"/>
    <property type="match status" value="1"/>
</dbReference>
<dbReference type="InterPro" id="IPR036188">
    <property type="entry name" value="FAD/NAD-bd_sf"/>
</dbReference>
<dbReference type="Gene3D" id="3.50.50.60">
    <property type="entry name" value="FAD/NAD(P)-binding domain"/>
    <property type="match status" value="3"/>
</dbReference>
<keyword evidence="7" id="KW-1185">Reference proteome</keyword>
<dbReference type="STRING" id="2074.BG845_03831"/>
<dbReference type="RefSeq" id="WP_085914029.1">
    <property type="nucleotide sequence ID" value="NZ_AP018920.1"/>
</dbReference>
<comment type="caution">
    <text evidence="6">The sequence shown here is derived from an EMBL/GenBank/DDBJ whole genome shotgun (WGS) entry which is preliminary data.</text>
</comment>
<keyword evidence="2" id="KW-0285">Flavoprotein</keyword>
<protein>
    <submittedName>
        <fullName evidence="6">Pentachlorophenol 4-monooxygenase</fullName>
        <ecNumber evidence="6">1.14.13.50</ecNumber>
    </submittedName>
</protein>
<dbReference type="OrthoDB" id="4141215at2"/>
<evidence type="ECO:0000256" key="1">
    <source>
        <dbReference type="ARBA" id="ARBA00001974"/>
    </source>
</evidence>
<dbReference type="EMBL" id="MIGB01000020">
    <property type="protein sequence ID" value="OSY38959.1"/>
    <property type="molecule type" value="Genomic_DNA"/>
</dbReference>
<dbReference type="InterPro" id="IPR050641">
    <property type="entry name" value="RIFMO-like"/>
</dbReference>
<dbReference type="GO" id="GO:0071949">
    <property type="term" value="F:FAD binding"/>
    <property type="evidence" value="ECO:0007669"/>
    <property type="project" value="InterPro"/>
</dbReference>
<keyword evidence="3" id="KW-0274">FAD</keyword>
<proteinExistence type="predicted"/>
<dbReference type="PRINTS" id="PR00420">
    <property type="entry name" value="RNGMNOXGNASE"/>
</dbReference>
<dbReference type="InterPro" id="IPR002938">
    <property type="entry name" value="FAD-bd"/>
</dbReference>
<evidence type="ECO:0000256" key="4">
    <source>
        <dbReference type="SAM" id="MobiDB-lite"/>
    </source>
</evidence>
<dbReference type="Pfam" id="PF01494">
    <property type="entry name" value="FAD_binding_3"/>
    <property type="match status" value="2"/>
</dbReference>
<evidence type="ECO:0000313" key="7">
    <source>
        <dbReference type="Proteomes" id="UP000194360"/>
    </source>
</evidence>
<feature type="domain" description="FAD-binding" evidence="5">
    <location>
        <begin position="10"/>
        <end position="148"/>
    </location>
</feature>
<dbReference type="SUPFAM" id="SSF51905">
    <property type="entry name" value="FAD/NAD(P)-binding domain"/>
    <property type="match status" value="1"/>
</dbReference>
<dbReference type="Gene3D" id="3.30.70.2450">
    <property type="match status" value="1"/>
</dbReference>